<evidence type="ECO:0000256" key="2">
    <source>
        <dbReference type="SAM" id="MobiDB-lite"/>
    </source>
</evidence>
<feature type="region of interest" description="Disordered" evidence="2">
    <location>
        <begin position="84"/>
        <end position="108"/>
    </location>
</feature>
<dbReference type="HOGENOM" id="CLU_241813_0_0_11"/>
<feature type="compositionally biased region" description="Low complexity" evidence="2">
    <location>
        <begin position="1306"/>
        <end position="1320"/>
    </location>
</feature>
<feature type="compositionally biased region" description="Acidic residues" evidence="2">
    <location>
        <begin position="1288"/>
        <end position="1297"/>
    </location>
</feature>
<evidence type="ECO:0000313" key="3">
    <source>
        <dbReference type="EMBL" id="ACU86229.1"/>
    </source>
</evidence>
<feature type="region of interest" description="Disordered" evidence="2">
    <location>
        <begin position="1275"/>
        <end position="1670"/>
    </location>
</feature>
<dbReference type="OrthoDB" id="9757917at2"/>
<feature type="compositionally biased region" description="Basic and acidic residues" evidence="2">
    <location>
        <begin position="19"/>
        <end position="63"/>
    </location>
</feature>
<feature type="compositionally biased region" description="Low complexity" evidence="2">
    <location>
        <begin position="1346"/>
        <end position="1396"/>
    </location>
</feature>
<feature type="compositionally biased region" description="Pro residues" evidence="2">
    <location>
        <begin position="1333"/>
        <end position="1345"/>
    </location>
</feature>
<evidence type="ECO:0000256" key="1">
    <source>
        <dbReference type="SAM" id="Coils"/>
    </source>
</evidence>
<evidence type="ECO:0000313" key="4">
    <source>
        <dbReference type="Proteomes" id="UP000001919"/>
    </source>
</evidence>
<feature type="compositionally biased region" description="Low complexity" evidence="2">
    <location>
        <begin position="1533"/>
        <end position="1558"/>
    </location>
</feature>
<dbReference type="Proteomes" id="UP000001919">
    <property type="component" value="Chromosome"/>
</dbReference>
<feature type="region of interest" description="Disordered" evidence="2">
    <location>
        <begin position="1221"/>
        <end position="1263"/>
    </location>
</feature>
<dbReference type="PANTHER" id="PTHR48125">
    <property type="entry name" value="LP07818P1"/>
    <property type="match status" value="1"/>
</dbReference>
<feature type="region of interest" description="Disordered" evidence="2">
    <location>
        <begin position="1"/>
        <end position="69"/>
    </location>
</feature>
<keyword evidence="4" id="KW-1185">Reference proteome</keyword>
<feature type="compositionally biased region" description="Basic residues" evidence="2">
    <location>
        <begin position="1620"/>
        <end position="1640"/>
    </location>
</feature>
<dbReference type="EMBL" id="CP001643">
    <property type="protein sequence ID" value="ACU86229.1"/>
    <property type="molecule type" value="Genomic_DNA"/>
</dbReference>
<feature type="compositionally biased region" description="Low complexity" evidence="2">
    <location>
        <begin position="1411"/>
        <end position="1451"/>
    </location>
</feature>
<feature type="coiled-coil region" evidence="1">
    <location>
        <begin position="726"/>
        <end position="781"/>
    </location>
</feature>
<dbReference type="PATRIC" id="fig|446465.5.peg.2417"/>
<keyword evidence="1" id="KW-0175">Coiled coil</keyword>
<feature type="compositionally biased region" description="Basic and acidic residues" evidence="2">
    <location>
        <begin position="97"/>
        <end position="108"/>
    </location>
</feature>
<dbReference type="eggNOG" id="COG1112">
    <property type="taxonomic scope" value="Bacteria"/>
</dbReference>
<reference evidence="3 4" key="1">
    <citation type="journal article" date="2009" name="Stand. Genomic Sci.">
        <title>Complete genome sequence of Brachybacterium faecium type strain (Schefferle 6-10).</title>
        <authorList>
            <person name="Lapidus A."/>
            <person name="Pukall R."/>
            <person name="Labuttii K."/>
            <person name="Copeland A."/>
            <person name="Del Rio T.G."/>
            <person name="Nolan M."/>
            <person name="Chen F."/>
            <person name="Lucas S."/>
            <person name="Tice H."/>
            <person name="Cheng J.F."/>
            <person name="Bruce D."/>
            <person name="Goodwin L."/>
            <person name="Pitluck S."/>
            <person name="Rohde M."/>
            <person name="Goker M."/>
            <person name="Pati A."/>
            <person name="Ivanova N."/>
            <person name="Mavrommatis K."/>
            <person name="Chen A."/>
            <person name="Palaniappan K."/>
            <person name="D'haeseleer P."/>
            <person name="Chain P."/>
            <person name="Bristow J."/>
            <person name="Eisen J.A."/>
            <person name="Markowitz V."/>
            <person name="Hugenholtz P."/>
            <person name="Kyrpides N.C."/>
            <person name="Klenk H.P."/>
        </authorList>
    </citation>
    <scope>NUCLEOTIDE SEQUENCE [LARGE SCALE GENOMIC DNA]</scope>
    <source>
        <strain evidence="4">ATCC 43885 / DSM 4810 / JCM 11609 / LMG 19847 / NBRC 14762 / NCIMB 9860 / 6-10</strain>
    </source>
</reference>
<organism evidence="3 4">
    <name type="scientific">Brachybacterium faecium (strain ATCC 43885 / DSM 4810 / JCM 11609 / LMG 19847 / NBRC 14762 / NCIMB 9860 / 6-10)</name>
    <dbReference type="NCBI Taxonomy" id="446465"/>
    <lineage>
        <taxon>Bacteria</taxon>
        <taxon>Bacillati</taxon>
        <taxon>Actinomycetota</taxon>
        <taxon>Actinomycetes</taxon>
        <taxon>Micrococcales</taxon>
        <taxon>Dermabacteraceae</taxon>
        <taxon>Brachybacterium</taxon>
    </lineage>
</organism>
<accession>C7MFL2</accession>
<feature type="compositionally biased region" description="Low complexity" evidence="2">
    <location>
        <begin position="1500"/>
        <end position="1519"/>
    </location>
</feature>
<dbReference type="KEGG" id="bfa:Bfae_24380"/>
<protein>
    <submittedName>
        <fullName evidence="3">Uncharacterized protein</fullName>
    </submittedName>
</protein>
<feature type="compositionally biased region" description="Basic residues" evidence="2">
    <location>
        <begin position="1565"/>
        <end position="1575"/>
    </location>
</feature>
<proteinExistence type="predicted"/>
<feature type="compositionally biased region" description="Low complexity" evidence="2">
    <location>
        <begin position="1576"/>
        <end position="1587"/>
    </location>
</feature>
<dbReference type="STRING" id="446465.Bfae_24380"/>
<name>C7MFL2_BRAFD</name>
<dbReference type="PANTHER" id="PTHR48125:SF12">
    <property type="entry name" value="AT HOOK TRANSCRIPTION FACTOR FAMILY-RELATED"/>
    <property type="match status" value="1"/>
</dbReference>
<gene>
    <name evidence="3" type="ordered locus">Bfae_24380</name>
</gene>
<sequence>MWSFLRGKKRSGRSSEAAVPRDDALSALADERREARNAAARRVEGEQRPEAADEEPPARRAPEQPRNGYEVVVDRHLDEVGAGIAPEQDEDDLPATPREHQPLSREDRVADALDRWSQQITGGVQAPSFLTQIRAGGVVLDLTHSHPSGLAQLLAGRGPTRLSSLVREVGALADARAHARSIREIAERHAEEVGLTTCHLGIGEAIWYPEDGSAPIHAPVLVRPITLRLRGNAREDVDLEVDATADLNPVLLRALREAGVAVDARALLATTDSSHGFDPNPVLDAFRSLGQPLPGFRVVHALVVGNLMDAAGSVAEDLVADRTDWSASPLVAALAGDAAALTALREEDRAQDLPEVPEEELVAAVDPAHRAVLSRVLAGQDLAVATPPGTTSLDLVIDLAEELNARGRSVLIVSQRRRNLSQLVEIAAGRGLDELVFDLSPDPSLQRNASAALLRSLRRAGSHGLGPDDTAPEELGASRDILVGHVEAMHRVQEPWDASAHDAISALAALTRLSPPPRTQVRLRADVAAQMIGTERERFAELLREAAEVGVLTSGPEVTAWYGAPISSDTQAARAEELVDQLRDEVLPQLRRACARSGGELGLTEPTTLHQLQERLALLDRVRALLGTFQSAVFSAPLADLVAATADKRWREERGVSMGFGLRRRLRKDAAALQRPASLSPDLHRDLGEAAAVTDTWRRAAVGGEGETGTAERPTALSRPSLPEDLESVRRAAARAEKVLDELAVLLDGTSTGTDLARTDLTELEDRIDALHRDRADLETLPRRTELLRRLSFDGLGELVEDLRARRVPRDQVSTELELAWWGSVLELIAGAEPTISQYDGTSLSQVAERFRRLDAEHLARASSRVHAAADETRVETMKTYPDTSRSAIAELARSSTVSIRDLAAKYEDILFAARPAWLASPYLVPQVIPRGRHFDVLIVADGGRLPTAAALPSIVRAAQTVVVGDPLEYGGDSAPSMLDDMLRIAPHVEILRDPHPATEGLRGFAQRRALLGEVVAVPSPIAPEQDRLVTVENGRGPVTEGMEYVESTEAELRRVTDLVIEHARSRPERSLAVLTFTEEHARRLMERIMNTVSVIPALREYFDPGAKEVFTVLPADQATAIVRDDILVSVGFGKTPHGRLLHRFGPLSGPGGRKALATVITRARGRTTVVSSIGVQDLDHARLRSDGARDLRAMLWVLQGGPDIPVVPHVAALTGSEEEIAPPAPQEPRTSPAAPVQEGASHSAPPAAPAGEEPAGAEEMSDEDLDKAIEAAMARRSADTPASAEPAGEDAPEMDSGEGAGPADGGTAAAEETAELAAEGTEEPAHDGAPRTPTPPARPMPAMPLAPRAPALSRPASPALSRPMRSCRISPTGSIASACSSSATSGCPRTGSSSRSDTRTCRAGCCSRWTPTAPTTSTPPASASATGSGPNGSRPPAGRPRGSGPGRCSSTPTARPSGSGVPWIVRCAWSRPRRAPTPRPVWAPSATASRGRRSPPGTRCPSTPATTSTRSWSTSARTVAPGSRSTWPPRCAASSASNSARCCWTSRSPAPSAATRSASERGSRPQRSRQRASGRRASGPAAAPGRHLLRHREADPLGGAGGAAGTRTGPPPDPPGPGRRGRPGARGRRLTRRPHRRGRAPALGPRALTPPAETAGQGTEPSGLPGNAP</sequence>
<feature type="compositionally biased region" description="Basic residues" evidence="2">
    <location>
        <begin position="1"/>
        <end position="12"/>
    </location>
</feature>